<feature type="region of interest" description="Disordered" evidence="1">
    <location>
        <begin position="292"/>
        <end position="314"/>
    </location>
</feature>
<name>A0A645DNK2_9ZZZZ</name>
<dbReference type="EMBL" id="VSSQ01038154">
    <property type="protein sequence ID" value="MPM91040.1"/>
    <property type="molecule type" value="Genomic_DNA"/>
</dbReference>
<reference evidence="2" key="1">
    <citation type="submission" date="2019-08" db="EMBL/GenBank/DDBJ databases">
        <authorList>
            <person name="Kucharzyk K."/>
            <person name="Murdoch R.W."/>
            <person name="Higgins S."/>
            <person name="Loffler F."/>
        </authorList>
    </citation>
    <scope>NUCLEOTIDE SEQUENCE</scope>
</reference>
<evidence type="ECO:0000256" key="1">
    <source>
        <dbReference type="SAM" id="MobiDB-lite"/>
    </source>
</evidence>
<comment type="caution">
    <text evidence="2">The sequence shown here is derived from an EMBL/GenBank/DDBJ whole genome shotgun (WGS) entry which is preliminary data.</text>
</comment>
<sequence>MPCRKRFFVELRVARHVQTFEVDARGDDLRLAARLVQPARGARQVAAARVGADDHIRVFPRLRAALLCHLIAERLDARDAKRSIKGGVEIARVFEHAQHGIKQLRANRKLHHLRAECFALARFFDDLRLTDPARIVAFLHDDATKPTLRAAAGNRRTVVSARCGERAGIAHALCVVDARGSPAHLKAPAGVCCLVFHKDARAVAVLAELAHKRRDIIELDQRCVSDRKSTLNLDNIFQRIARGCHHFFIVERNRAAFKLLVINPNRRADDLALARHHGGKAVVLCRHLTPPKRKANASSPACCNSGTKSPKLCV</sequence>
<evidence type="ECO:0000313" key="2">
    <source>
        <dbReference type="EMBL" id="MPM91040.1"/>
    </source>
</evidence>
<dbReference type="AlphaFoldDB" id="A0A645DNK2"/>
<protein>
    <submittedName>
        <fullName evidence="2">Uncharacterized protein</fullName>
    </submittedName>
</protein>
<accession>A0A645DNK2</accession>
<proteinExistence type="predicted"/>
<feature type="compositionally biased region" description="Polar residues" evidence="1">
    <location>
        <begin position="296"/>
        <end position="308"/>
    </location>
</feature>
<organism evidence="2">
    <name type="scientific">bioreactor metagenome</name>
    <dbReference type="NCBI Taxonomy" id="1076179"/>
    <lineage>
        <taxon>unclassified sequences</taxon>
        <taxon>metagenomes</taxon>
        <taxon>ecological metagenomes</taxon>
    </lineage>
</organism>
<gene>
    <name evidence="2" type="ORF">SDC9_138165</name>
</gene>